<dbReference type="GO" id="GO:0015995">
    <property type="term" value="P:chlorophyll biosynthetic process"/>
    <property type="evidence" value="ECO:0007669"/>
    <property type="project" value="UniProtKB-UniRule"/>
</dbReference>
<keyword evidence="3" id="KW-0808">Transferase</keyword>
<dbReference type="OrthoDB" id="9791837at2"/>
<dbReference type="Gene3D" id="3.40.50.150">
    <property type="entry name" value="Vaccinia Virus protein VP39"/>
    <property type="match status" value="1"/>
</dbReference>
<dbReference type="PROSITE" id="PS51556">
    <property type="entry name" value="SAM_MT_MG_PIX"/>
    <property type="match status" value="1"/>
</dbReference>
<dbReference type="SUPFAM" id="SSF53335">
    <property type="entry name" value="S-adenosyl-L-methionine-dependent methyltransferases"/>
    <property type="match status" value="1"/>
</dbReference>
<gene>
    <name evidence="3" type="ORF">CBI31_09890</name>
</gene>
<organism evidence="3 4">
    <name type="scientific">Polynucleobacter campilacus</name>
    <dbReference type="NCBI Taxonomy" id="1743163"/>
    <lineage>
        <taxon>Bacteria</taxon>
        <taxon>Pseudomonadati</taxon>
        <taxon>Pseudomonadota</taxon>
        <taxon>Betaproteobacteria</taxon>
        <taxon>Burkholderiales</taxon>
        <taxon>Burkholderiaceae</taxon>
        <taxon>Polynucleobacter</taxon>
    </lineage>
</organism>
<dbReference type="AlphaFoldDB" id="A0A254PQB3"/>
<dbReference type="NCBIfam" id="TIGR02021">
    <property type="entry name" value="BchM-ChlM"/>
    <property type="match status" value="1"/>
</dbReference>
<dbReference type="CDD" id="cd02440">
    <property type="entry name" value="AdoMet_MTases"/>
    <property type="match status" value="1"/>
</dbReference>
<dbReference type="InterPro" id="IPR010940">
    <property type="entry name" value="Mg_prot_MeTrfase_C"/>
</dbReference>
<dbReference type="InterPro" id="IPR029063">
    <property type="entry name" value="SAM-dependent_MTases_sf"/>
</dbReference>
<name>A0A254PQB3_9BURK</name>
<dbReference type="Proteomes" id="UP000197528">
    <property type="component" value="Unassembled WGS sequence"/>
</dbReference>
<dbReference type="PANTHER" id="PTHR43464:SF92">
    <property type="entry name" value="SLR1071 PROTEIN"/>
    <property type="match status" value="1"/>
</dbReference>
<evidence type="ECO:0000256" key="1">
    <source>
        <dbReference type="NCBIfam" id="TIGR02021"/>
    </source>
</evidence>
<sequence length="241" mass="26533">MLENSYTQKRSQLQEYFDRTAVDAWAKLTSTAKVSGIRAKVRAGREEMRHVLLSYLPSDLTGQRILDAGCGTGVLAADLAKRGANVVAIDLSPTLVDLARERIGNDVGSGSIEFRSGDMLDPSLGEFDHVVCMDSMIHYHHLDIADAMAKLADRTRANIAFTFAPNNAALSTLLTIGSLFPRSDRSPFIQPISIDSLTRTFSKHDGLVDWAPVSTQKVQRAFYFSQAMRLSKKPSDQNKAQ</sequence>
<reference evidence="3 4" key="1">
    <citation type="submission" date="2017-05" db="EMBL/GenBank/DDBJ databases">
        <title>Genome of Polynucleobacter sp. MWH-Feld-100.</title>
        <authorList>
            <person name="Hahn M.W."/>
        </authorList>
    </citation>
    <scope>NUCLEOTIDE SEQUENCE [LARGE SCALE GENOMIC DNA]</scope>
    <source>
        <strain evidence="3 4">MWH-Feld-100</strain>
    </source>
</reference>
<feature type="domain" description="Magnesium-protoporphyrin IX methyltransferase C-terminal" evidence="2">
    <location>
        <begin position="132"/>
        <end position="230"/>
    </location>
</feature>
<dbReference type="PANTHER" id="PTHR43464">
    <property type="entry name" value="METHYLTRANSFERASE"/>
    <property type="match status" value="1"/>
</dbReference>
<evidence type="ECO:0000313" key="3">
    <source>
        <dbReference type="EMBL" id="OWS68743.1"/>
    </source>
</evidence>
<evidence type="ECO:0000313" key="4">
    <source>
        <dbReference type="Proteomes" id="UP000197528"/>
    </source>
</evidence>
<dbReference type="Pfam" id="PF01135">
    <property type="entry name" value="PCMT"/>
    <property type="match status" value="1"/>
</dbReference>
<comment type="caution">
    <text evidence="3">The sequence shown here is derived from an EMBL/GenBank/DDBJ whole genome shotgun (WGS) entry which is preliminary data.</text>
</comment>
<protein>
    <recommendedName>
        <fullName evidence="1">Magnesium protoporphyrin IX methyltransferase</fullName>
        <ecNumber evidence="1">2.1.1.11</ecNumber>
    </recommendedName>
</protein>
<dbReference type="GO" id="GO:0032259">
    <property type="term" value="P:methylation"/>
    <property type="evidence" value="ECO:0007669"/>
    <property type="project" value="UniProtKB-KW"/>
</dbReference>
<dbReference type="InterPro" id="IPR010251">
    <property type="entry name" value="Mg_prot_MeTrfase"/>
</dbReference>
<dbReference type="EMBL" id="NGUP01000007">
    <property type="protein sequence ID" value="OWS68743.1"/>
    <property type="molecule type" value="Genomic_DNA"/>
</dbReference>
<dbReference type="EC" id="2.1.1.11" evidence="1"/>
<proteinExistence type="predicted"/>
<dbReference type="Pfam" id="PF07109">
    <property type="entry name" value="Mg-por_mtran_C"/>
    <property type="match status" value="1"/>
</dbReference>
<dbReference type="RefSeq" id="WP_088526242.1">
    <property type="nucleotide sequence ID" value="NZ_NGUP01000007.1"/>
</dbReference>
<keyword evidence="4" id="KW-1185">Reference proteome</keyword>
<evidence type="ECO:0000259" key="2">
    <source>
        <dbReference type="Pfam" id="PF07109"/>
    </source>
</evidence>
<keyword evidence="3" id="KW-0489">Methyltransferase</keyword>
<dbReference type="GO" id="GO:0046406">
    <property type="term" value="F:magnesium protoporphyrin IX methyltransferase activity"/>
    <property type="evidence" value="ECO:0007669"/>
    <property type="project" value="UniProtKB-UniRule"/>
</dbReference>
<accession>A0A254PQB3</accession>